<dbReference type="AlphaFoldDB" id="A0A811TI86"/>
<comment type="caution">
    <text evidence="1">The sequence shown here is derived from an EMBL/GenBank/DDBJ whole genome shotgun (WGS) entry which is preliminary data.</text>
</comment>
<reference evidence="1" key="1">
    <citation type="submission" date="2020-10" db="EMBL/GenBank/DDBJ databases">
        <authorList>
            <person name="Hahn C.J."/>
            <person name="Laso-Perez R."/>
            <person name="Vulcano F."/>
            <person name="Vaziourakis K.-M."/>
            <person name="Stokke R."/>
            <person name="Steen I.H."/>
            <person name="Teske A."/>
            <person name="Boetius A."/>
            <person name="Liebeke M."/>
            <person name="Amann R."/>
            <person name="Knittel K."/>
        </authorList>
    </citation>
    <scope>NUCLEOTIDE SEQUENCE</scope>
    <source>
        <strain evidence="1">Gfbio:e3339647-f889-4370-9287-4fb5cb688e4c:AG394J04_GoMArc1</strain>
    </source>
</reference>
<evidence type="ECO:0000313" key="1">
    <source>
        <dbReference type="EMBL" id="CAD6494187.1"/>
    </source>
</evidence>
<accession>A0A811TI86</accession>
<evidence type="ECO:0008006" key="3">
    <source>
        <dbReference type="Google" id="ProtNLM"/>
    </source>
</evidence>
<gene>
    <name evidence="1" type="ORF">FFODKBPE_00644</name>
</gene>
<proteinExistence type="predicted"/>
<name>A0A811TI86_9EURY</name>
<dbReference type="EMBL" id="CAJHIP010000049">
    <property type="protein sequence ID" value="CAD6494187.1"/>
    <property type="molecule type" value="Genomic_DNA"/>
</dbReference>
<dbReference type="Proteomes" id="UP000603056">
    <property type="component" value="Unassembled WGS sequence"/>
</dbReference>
<protein>
    <recommendedName>
        <fullName evidence="3">Gingipain domain-containing protein</fullName>
    </recommendedName>
</protein>
<organism evidence="1 2">
    <name type="scientific">Candidatus Argoarchaeum ethanivorans</name>
    <dbReference type="NCBI Taxonomy" id="2608793"/>
    <lineage>
        <taxon>Archaea</taxon>
        <taxon>Methanobacteriati</taxon>
        <taxon>Methanobacteriota</taxon>
        <taxon>Stenosarchaea group</taxon>
        <taxon>Methanomicrobia</taxon>
        <taxon>Methanosarcinales</taxon>
        <taxon>Methanosarcinales incertae sedis</taxon>
        <taxon>GOM Arc I cluster</taxon>
        <taxon>Candidatus Argoarchaeum</taxon>
    </lineage>
</organism>
<evidence type="ECO:0000313" key="2">
    <source>
        <dbReference type="Proteomes" id="UP000603056"/>
    </source>
</evidence>
<sequence length="292" mass="32387">MPPVIFKEQAESIADGGSATLYFLSTNRSFISPKPPAPINPCWVVWKAIKADKYGTHYNIIIVDAVKGEIIGYGIPPPATGFSVSGPQNVSNCSGVWTELYQNAESWFNTMGYPTEAVVYPNEAKIKSHIQSYETVMFYEIAHSVGGSSAFRNNCTDTTTADEIHNWIKDYPKMPFTFLASCNGTCDMGLGTLSYEFRKGSTDDTVTIGYCGMNETPCNQTCWYDDALDWQDALFNYMNQGWTVKDAFDQACYSYPGCYNETAGIRCVRFAGDENFKVVPKIGRVSLGEAVR</sequence>